<feature type="transmembrane region" description="Helical" evidence="1">
    <location>
        <begin position="56"/>
        <end position="76"/>
    </location>
</feature>
<dbReference type="Proteomes" id="UP000077412">
    <property type="component" value="Chromosome"/>
</dbReference>
<organism evidence="2 3">
    <name type="scientific">Fictibacillus arsenicus</name>
    <dbReference type="NCBI Taxonomy" id="255247"/>
    <lineage>
        <taxon>Bacteria</taxon>
        <taxon>Bacillati</taxon>
        <taxon>Bacillota</taxon>
        <taxon>Bacilli</taxon>
        <taxon>Bacillales</taxon>
        <taxon>Fictibacillaceae</taxon>
        <taxon>Fictibacillus</taxon>
    </lineage>
</organism>
<accession>A0A1B1Z2T8</accession>
<keyword evidence="1" id="KW-1133">Transmembrane helix</keyword>
<evidence type="ECO:0000256" key="1">
    <source>
        <dbReference type="SAM" id="Phobius"/>
    </source>
</evidence>
<keyword evidence="1" id="KW-0812">Transmembrane</keyword>
<keyword evidence="1" id="KW-0472">Membrane</keyword>
<evidence type="ECO:0000313" key="2">
    <source>
        <dbReference type="EMBL" id="ANX11629.1"/>
    </source>
</evidence>
<gene>
    <name evidence="2" type="ORF">ABE41_006385</name>
</gene>
<dbReference type="AlphaFoldDB" id="A0A1B1Z2T8"/>
<feature type="transmembrane region" description="Helical" evidence="1">
    <location>
        <begin position="29"/>
        <end position="50"/>
    </location>
</feature>
<keyword evidence="3" id="KW-1185">Reference proteome</keyword>
<sequence>MNKFGIFSFLMVIASVVSFLLLRGPNANLSTGIIVLGSLSFIGVVLAVLSKKWLSSILGVLLNGAVLTFAFLLLLAKGIGG</sequence>
<name>A0A1B1Z2T8_9BACL</name>
<feature type="transmembrane region" description="Helical" evidence="1">
    <location>
        <begin position="6"/>
        <end position="22"/>
    </location>
</feature>
<reference evidence="2 3" key="1">
    <citation type="submission" date="2016-08" db="EMBL/GenBank/DDBJ databases">
        <title>Complete genome sequence of Fictibacillus arsenicus G25-54, a strain with toxicity to nematodes and a potential arsenic-resistance activity.</title>
        <authorList>
            <person name="Zheng Z."/>
        </authorList>
    </citation>
    <scope>NUCLEOTIDE SEQUENCE [LARGE SCALE GENOMIC DNA]</scope>
    <source>
        <strain evidence="2 3">G25-54</strain>
    </source>
</reference>
<evidence type="ECO:0000313" key="3">
    <source>
        <dbReference type="Proteomes" id="UP000077412"/>
    </source>
</evidence>
<proteinExistence type="predicted"/>
<dbReference type="RefSeq" id="WP_066287692.1">
    <property type="nucleotide sequence ID" value="NZ_CP016761.1"/>
</dbReference>
<dbReference type="KEGG" id="far:ABE41_006385"/>
<dbReference type="EMBL" id="CP016761">
    <property type="protein sequence ID" value="ANX11629.1"/>
    <property type="molecule type" value="Genomic_DNA"/>
</dbReference>
<dbReference type="OrthoDB" id="2428753at2"/>
<protein>
    <submittedName>
        <fullName evidence="2">Uncharacterized protein</fullName>
    </submittedName>
</protein>